<dbReference type="CDD" id="cd14014">
    <property type="entry name" value="STKc_PknB_like"/>
    <property type="match status" value="1"/>
</dbReference>
<protein>
    <submittedName>
        <fullName evidence="9">Serine/threonine protein kinase</fullName>
    </submittedName>
</protein>
<dbReference type="PANTHER" id="PTHR43289">
    <property type="entry name" value="MITOGEN-ACTIVATED PROTEIN KINASE KINASE KINASE 20-RELATED"/>
    <property type="match status" value="1"/>
</dbReference>
<dbReference type="SMART" id="SM00220">
    <property type="entry name" value="S_TKc"/>
    <property type="match status" value="1"/>
</dbReference>
<keyword evidence="3 9" id="KW-0418">Kinase</keyword>
<evidence type="ECO:0000256" key="1">
    <source>
        <dbReference type="ARBA" id="ARBA00022679"/>
    </source>
</evidence>
<dbReference type="Proteomes" id="UP000199001">
    <property type="component" value="Unassembled WGS sequence"/>
</dbReference>
<keyword evidence="4 5" id="KW-0067">ATP-binding</keyword>
<evidence type="ECO:0000313" key="10">
    <source>
        <dbReference type="Proteomes" id="UP000199001"/>
    </source>
</evidence>
<evidence type="ECO:0000256" key="4">
    <source>
        <dbReference type="ARBA" id="ARBA00022840"/>
    </source>
</evidence>
<dbReference type="PROSITE" id="PS00107">
    <property type="entry name" value="PROTEIN_KINASE_ATP"/>
    <property type="match status" value="1"/>
</dbReference>
<evidence type="ECO:0000256" key="3">
    <source>
        <dbReference type="ARBA" id="ARBA00022777"/>
    </source>
</evidence>
<keyword evidence="10" id="KW-1185">Reference proteome</keyword>
<dbReference type="Gene3D" id="3.30.200.20">
    <property type="entry name" value="Phosphorylase Kinase, domain 1"/>
    <property type="match status" value="1"/>
</dbReference>
<dbReference type="AlphaFoldDB" id="A0A1C6UFV8"/>
<feature type="transmembrane region" description="Helical" evidence="7">
    <location>
        <begin position="672"/>
        <end position="698"/>
    </location>
</feature>
<gene>
    <name evidence="9" type="ORF">GA0070606_2011</name>
</gene>
<dbReference type="SUPFAM" id="SSF56112">
    <property type="entry name" value="Protein kinase-like (PK-like)"/>
    <property type="match status" value="1"/>
</dbReference>
<dbReference type="STRING" id="47855.GA0070606_2011"/>
<dbReference type="EMBL" id="FMHZ01000002">
    <property type="protein sequence ID" value="SCL52759.1"/>
    <property type="molecule type" value="Genomic_DNA"/>
</dbReference>
<keyword evidence="7" id="KW-0812">Transmembrane</keyword>
<keyword evidence="2 5" id="KW-0547">Nucleotide-binding</keyword>
<organism evidence="9 10">
    <name type="scientific">Micromonospora citrea</name>
    <dbReference type="NCBI Taxonomy" id="47855"/>
    <lineage>
        <taxon>Bacteria</taxon>
        <taxon>Bacillati</taxon>
        <taxon>Actinomycetota</taxon>
        <taxon>Actinomycetes</taxon>
        <taxon>Micromonosporales</taxon>
        <taxon>Micromonosporaceae</taxon>
        <taxon>Micromonospora</taxon>
    </lineage>
</organism>
<proteinExistence type="predicted"/>
<dbReference type="PANTHER" id="PTHR43289:SF34">
    <property type="entry name" value="SERINE_THREONINE-PROTEIN KINASE YBDM-RELATED"/>
    <property type="match status" value="1"/>
</dbReference>
<feature type="binding site" evidence="5">
    <location>
        <position position="74"/>
    </location>
    <ligand>
        <name>ATP</name>
        <dbReference type="ChEBI" id="CHEBI:30616"/>
    </ligand>
</feature>
<dbReference type="InterPro" id="IPR008271">
    <property type="entry name" value="Ser/Thr_kinase_AS"/>
</dbReference>
<evidence type="ECO:0000256" key="5">
    <source>
        <dbReference type="PROSITE-ProRule" id="PRU10141"/>
    </source>
</evidence>
<dbReference type="GO" id="GO:0005524">
    <property type="term" value="F:ATP binding"/>
    <property type="evidence" value="ECO:0007669"/>
    <property type="project" value="UniProtKB-UniRule"/>
</dbReference>
<feature type="region of interest" description="Disordered" evidence="6">
    <location>
        <begin position="331"/>
        <end position="479"/>
    </location>
</feature>
<keyword evidence="7" id="KW-0472">Membrane</keyword>
<dbReference type="InterPro" id="IPR017441">
    <property type="entry name" value="Protein_kinase_ATP_BS"/>
</dbReference>
<keyword evidence="7" id="KW-1133">Transmembrane helix</keyword>
<name>A0A1C6UFV8_9ACTN</name>
<feature type="transmembrane region" description="Helical" evidence="7">
    <location>
        <begin position="527"/>
        <end position="546"/>
    </location>
</feature>
<accession>A0A1C6UFV8</accession>
<dbReference type="GO" id="GO:0004674">
    <property type="term" value="F:protein serine/threonine kinase activity"/>
    <property type="evidence" value="ECO:0007669"/>
    <property type="project" value="UniProtKB-KW"/>
</dbReference>
<reference evidence="10" key="1">
    <citation type="submission" date="2016-06" db="EMBL/GenBank/DDBJ databases">
        <authorList>
            <person name="Varghese N."/>
            <person name="Submissions Spin"/>
        </authorList>
    </citation>
    <scope>NUCLEOTIDE SEQUENCE [LARGE SCALE GENOMIC DNA]</scope>
    <source>
        <strain evidence="10">DSM 43903</strain>
    </source>
</reference>
<feature type="compositionally biased region" description="Pro residues" evidence="6">
    <location>
        <begin position="366"/>
        <end position="375"/>
    </location>
</feature>
<keyword evidence="9" id="KW-0723">Serine/threonine-protein kinase</keyword>
<dbReference type="PROSITE" id="PS50011">
    <property type="entry name" value="PROTEIN_KINASE_DOM"/>
    <property type="match status" value="1"/>
</dbReference>
<evidence type="ECO:0000256" key="6">
    <source>
        <dbReference type="SAM" id="MobiDB-lite"/>
    </source>
</evidence>
<sequence>MRLAKTGTVTVTTAAIRCGRMCCGAAVPGDKHGVTVTGEVGRLGDYRLLRLLGSGGMGNVYFGVSSTGDRAAVKVIRQELVSDDNLRRRFATEIENLRLVYGSRVARLEDADPLGDPAWLAVEYVPGATVNQYVGARGPLPVRLAAMAGAMLADGLGRVHQAGVLHRDLKPQNVILGPDGPVLIDFGLAVLTEQGSRHTQTGLLIGTPAYMSPEQVRGERLLTPAVDIYALGATLVYATTGHELYPGTTGVHSLLLRITDPEVAPDLTGVPAELTPVLTDMLAHDPAARPSLSAVRTRLLAVASADGTDVTELRHRIAELTYTAATELLVPRVGGRPSPATTGSPPQFPPSPADSGETETTGGPSPTRPVLPPAPTRADGASAPPGQTRTDVPATVASTRVDGGAPIPARTRVDGGAAALAPTRTDEAAPGAGPAARGPSLGPAPLAGSPTLPAGPRPLRAAAPVPSNPADSFVADPEGDDGAIETLEPVRAPSTIRVANALAYLGVVLLALFAAFASLLLFRSGVILSAVFLLAMLSFGWPLSRFGRWTLVLAAEDGLWLRARRRSAMTLLWASLWTVSVLAVDGRPDRSRLVLGLPADLPPETRRSLDVNGSLRAATWGRHTLTVGDIRMGVGEVADAIRRVAPDAPVWEAPAGTPAPPGFEHYPFRMPWSLWLLAGVAVSYVAAHVLMMLLVYVLQK</sequence>
<dbReference type="InterPro" id="IPR000719">
    <property type="entry name" value="Prot_kinase_dom"/>
</dbReference>
<evidence type="ECO:0000259" key="8">
    <source>
        <dbReference type="PROSITE" id="PS50011"/>
    </source>
</evidence>
<evidence type="ECO:0000313" key="9">
    <source>
        <dbReference type="EMBL" id="SCL52759.1"/>
    </source>
</evidence>
<keyword evidence="1" id="KW-0808">Transferase</keyword>
<evidence type="ECO:0000256" key="7">
    <source>
        <dbReference type="SAM" id="Phobius"/>
    </source>
</evidence>
<dbReference type="InterPro" id="IPR011009">
    <property type="entry name" value="Kinase-like_dom_sf"/>
</dbReference>
<evidence type="ECO:0000256" key="2">
    <source>
        <dbReference type="ARBA" id="ARBA00022741"/>
    </source>
</evidence>
<dbReference type="Gene3D" id="1.10.510.10">
    <property type="entry name" value="Transferase(Phosphotransferase) domain 1"/>
    <property type="match status" value="1"/>
</dbReference>
<dbReference type="Pfam" id="PF00069">
    <property type="entry name" value="Pkinase"/>
    <property type="match status" value="1"/>
</dbReference>
<feature type="transmembrane region" description="Helical" evidence="7">
    <location>
        <begin position="501"/>
        <end position="521"/>
    </location>
</feature>
<dbReference type="PROSITE" id="PS00108">
    <property type="entry name" value="PROTEIN_KINASE_ST"/>
    <property type="match status" value="1"/>
</dbReference>
<feature type="domain" description="Protein kinase" evidence="8">
    <location>
        <begin position="46"/>
        <end position="300"/>
    </location>
</feature>
<feature type="compositionally biased region" description="Low complexity" evidence="6">
    <location>
        <begin position="428"/>
        <end position="465"/>
    </location>
</feature>